<evidence type="ECO:0000259" key="1">
    <source>
        <dbReference type="PROSITE" id="PS50995"/>
    </source>
</evidence>
<dbReference type="PROSITE" id="PS50995">
    <property type="entry name" value="HTH_MARR_2"/>
    <property type="match status" value="1"/>
</dbReference>
<dbReference type="OrthoDB" id="2297442at2"/>
<dbReference type="GO" id="GO:0006950">
    <property type="term" value="P:response to stress"/>
    <property type="evidence" value="ECO:0007669"/>
    <property type="project" value="TreeGrafter"/>
</dbReference>
<dbReference type="PANTHER" id="PTHR33164">
    <property type="entry name" value="TRANSCRIPTIONAL REGULATOR, MARR FAMILY"/>
    <property type="match status" value="1"/>
</dbReference>
<dbReference type="PRINTS" id="PR00598">
    <property type="entry name" value="HTHMARR"/>
</dbReference>
<dbReference type="eggNOG" id="COG1846">
    <property type="taxonomic scope" value="Bacteria"/>
</dbReference>
<comment type="caution">
    <text evidence="2">The sequence shown here is derived from an EMBL/GenBank/DDBJ whole genome shotgun (WGS) entry which is preliminary data.</text>
</comment>
<dbReference type="Pfam" id="PF12802">
    <property type="entry name" value="MarR_2"/>
    <property type="match status" value="1"/>
</dbReference>
<dbReference type="STRING" id="545697.HMPREF0216_03388"/>
<dbReference type="PATRIC" id="fig|545697.3.peg.3312"/>
<accession>L1Q261</accession>
<dbReference type="EMBL" id="AMEZ01000136">
    <property type="protein sequence ID" value="EKY22058.1"/>
    <property type="molecule type" value="Genomic_DNA"/>
</dbReference>
<dbReference type="SUPFAM" id="SSF46785">
    <property type="entry name" value="Winged helix' DNA-binding domain"/>
    <property type="match status" value="1"/>
</dbReference>
<dbReference type="InterPro" id="IPR036388">
    <property type="entry name" value="WH-like_DNA-bd_sf"/>
</dbReference>
<dbReference type="InterPro" id="IPR000835">
    <property type="entry name" value="HTH_MarR-typ"/>
</dbReference>
<sequence>MVQIYSYLTIISISDKIHSILCIQGEEKMSDFNPRDHVGLLIKFLNGRISNKVNKNLLQFNLTGVQHEILCFIDRNERKRDVFQKDIEKCLKLTNPTVTGIVKRLEEKKLIVRCPSTDDARYKCLHLTKQGQEVICKSLKFGATHIEGKLTEGMTDEEIKMFKYLLNKSLDNME</sequence>
<evidence type="ECO:0000313" key="2">
    <source>
        <dbReference type="EMBL" id="EKY22058.1"/>
    </source>
</evidence>
<dbReference type="InterPro" id="IPR036390">
    <property type="entry name" value="WH_DNA-bd_sf"/>
</dbReference>
<evidence type="ECO:0000313" key="3">
    <source>
        <dbReference type="Proteomes" id="UP000010420"/>
    </source>
</evidence>
<dbReference type="InterPro" id="IPR039422">
    <property type="entry name" value="MarR/SlyA-like"/>
</dbReference>
<feature type="domain" description="HTH marR-type" evidence="1">
    <location>
        <begin position="35"/>
        <end position="171"/>
    </location>
</feature>
<dbReference type="GO" id="GO:0003700">
    <property type="term" value="F:DNA-binding transcription factor activity"/>
    <property type="evidence" value="ECO:0007669"/>
    <property type="project" value="InterPro"/>
</dbReference>
<proteinExistence type="predicted"/>
<dbReference type="PANTHER" id="PTHR33164:SF101">
    <property type="entry name" value="TRANSCRIPTIONAL REPRESSOR MPRA"/>
    <property type="match status" value="1"/>
</dbReference>
<gene>
    <name evidence="2" type="ORF">HMPREF0216_03388</name>
</gene>
<keyword evidence="3" id="KW-1185">Reference proteome</keyword>
<reference evidence="2 3" key="1">
    <citation type="submission" date="2012-05" db="EMBL/GenBank/DDBJ databases">
        <authorList>
            <person name="Weinstock G."/>
            <person name="Sodergren E."/>
            <person name="Lobos E.A."/>
            <person name="Fulton L."/>
            <person name="Fulton R."/>
            <person name="Courtney L."/>
            <person name="Fronick C."/>
            <person name="O'Laughlin M."/>
            <person name="Godfrey J."/>
            <person name="Wilson R.M."/>
            <person name="Miner T."/>
            <person name="Farmer C."/>
            <person name="Delehaunty K."/>
            <person name="Cordes M."/>
            <person name="Minx P."/>
            <person name="Tomlinson C."/>
            <person name="Chen J."/>
            <person name="Wollam A."/>
            <person name="Pepin K.H."/>
            <person name="Bhonagiri V."/>
            <person name="Zhang X."/>
            <person name="Suruliraj S."/>
            <person name="Warren W."/>
            <person name="Mitreva M."/>
            <person name="Mardis E.R."/>
            <person name="Wilson R.K."/>
        </authorList>
    </citation>
    <scope>NUCLEOTIDE SEQUENCE [LARGE SCALE GENOMIC DNA]</scope>
    <source>
        <strain evidence="2 3">DSM 1785</strain>
    </source>
</reference>
<dbReference type="HOGENOM" id="CLU_083287_29_2_9"/>
<dbReference type="Gene3D" id="1.10.10.10">
    <property type="entry name" value="Winged helix-like DNA-binding domain superfamily/Winged helix DNA-binding domain"/>
    <property type="match status" value="1"/>
</dbReference>
<dbReference type="AlphaFoldDB" id="L1Q261"/>
<protein>
    <submittedName>
        <fullName evidence="2">Transcriptional regulator, MarR family</fullName>
    </submittedName>
</protein>
<dbReference type="Proteomes" id="UP000010420">
    <property type="component" value="Unassembled WGS sequence"/>
</dbReference>
<dbReference type="SMART" id="SM00347">
    <property type="entry name" value="HTH_MARR"/>
    <property type="match status" value="1"/>
</dbReference>
<organism evidence="2 3">
    <name type="scientific">Clostridium celatum DSM 1785</name>
    <dbReference type="NCBI Taxonomy" id="545697"/>
    <lineage>
        <taxon>Bacteria</taxon>
        <taxon>Bacillati</taxon>
        <taxon>Bacillota</taxon>
        <taxon>Clostridia</taxon>
        <taxon>Eubacteriales</taxon>
        <taxon>Clostridiaceae</taxon>
        <taxon>Clostridium</taxon>
    </lineage>
</organism>
<name>L1Q261_9CLOT</name>